<name>E5XTU3_SEGRC</name>
<dbReference type="EMBL" id="ACZI02000001">
    <property type="protein sequence ID" value="EFV12223.1"/>
    <property type="molecule type" value="Genomic_DNA"/>
</dbReference>
<dbReference type="SUPFAM" id="SSF54427">
    <property type="entry name" value="NTF2-like"/>
    <property type="match status" value="1"/>
</dbReference>
<organism evidence="2 3">
    <name type="scientific">Segniliparus rugosus (strain ATCC BAA-974 / DSM 45345 / CCUG 50838 / CIP 108380 / JCM 13579 / CDC 945)</name>
    <dbReference type="NCBI Taxonomy" id="679197"/>
    <lineage>
        <taxon>Bacteria</taxon>
        <taxon>Bacillati</taxon>
        <taxon>Actinomycetota</taxon>
        <taxon>Actinomycetes</taxon>
        <taxon>Mycobacteriales</taxon>
        <taxon>Segniliparaceae</taxon>
        <taxon>Segniliparus</taxon>
    </lineage>
</organism>
<sequence length="159" mass="17686">MTLSSVPTESRAEPKDVVLDLLQALHDFDQAAVDLLDDQIEYVNVSASKVRGALAKRGVSAFLAFGARRRWLGFDIALINVAQDGDVVLTERLDALRIGPFVAQFWVIGRFEVKNGRITVWRDYFDYLNGFVGLLRGVLGVAVPALRPKQTHQIPQLSH</sequence>
<dbReference type="RefSeq" id="WP_007471564.1">
    <property type="nucleotide sequence ID" value="NZ_KI391953.1"/>
</dbReference>
<dbReference type="Pfam" id="PF07858">
    <property type="entry name" value="LEH"/>
    <property type="match status" value="1"/>
</dbReference>
<dbReference type="InterPro" id="IPR032710">
    <property type="entry name" value="NTF2-like_dom_sf"/>
</dbReference>
<dbReference type="OrthoDB" id="4762083at2"/>
<feature type="domain" description="Limonene-1,2-epoxide hydrolase" evidence="1">
    <location>
        <begin position="16"/>
        <end position="135"/>
    </location>
</feature>
<dbReference type="InterPro" id="IPR013100">
    <property type="entry name" value="LEH"/>
</dbReference>
<dbReference type="eggNOG" id="COG4308">
    <property type="taxonomic scope" value="Bacteria"/>
</dbReference>
<dbReference type="Proteomes" id="UP000004816">
    <property type="component" value="Unassembled WGS sequence"/>
</dbReference>
<protein>
    <recommendedName>
        <fullName evidence="1">Limonene-1,2-epoxide hydrolase domain-containing protein</fullName>
    </recommendedName>
</protein>
<reference evidence="2 3" key="1">
    <citation type="journal article" date="2011" name="Stand. Genomic Sci.">
        <title>High quality draft genome sequence of Segniliparus rugosus CDC 945(T)= (ATCC BAA-974(T)).</title>
        <authorList>
            <person name="Earl A.M."/>
            <person name="Desjardins C.A."/>
            <person name="Fitzgerald M.G."/>
            <person name="Arachchi H.M."/>
            <person name="Zeng Q."/>
            <person name="Mehta T."/>
            <person name="Griggs A."/>
            <person name="Birren B.W."/>
            <person name="Toney N.C."/>
            <person name="Carr J."/>
            <person name="Posey J."/>
            <person name="Butler W.R."/>
        </authorList>
    </citation>
    <scope>NUCLEOTIDE SEQUENCE [LARGE SCALE GENOMIC DNA]</scope>
    <source>
        <strain evidence="3">ATCC BAA-974 / DSM 45345 / CCUG 50838 / CIP 108380 / JCM 13579 / CDC 945</strain>
    </source>
</reference>
<proteinExistence type="predicted"/>
<dbReference type="STRING" id="679197.HMPREF9336_02915"/>
<dbReference type="Gene3D" id="3.10.450.50">
    <property type="match status" value="1"/>
</dbReference>
<evidence type="ECO:0000313" key="2">
    <source>
        <dbReference type="EMBL" id="EFV12223.1"/>
    </source>
</evidence>
<comment type="caution">
    <text evidence="2">The sequence shown here is derived from an EMBL/GenBank/DDBJ whole genome shotgun (WGS) entry which is preliminary data.</text>
</comment>
<evidence type="ECO:0000259" key="1">
    <source>
        <dbReference type="Pfam" id="PF07858"/>
    </source>
</evidence>
<dbReference type="AlphaFoldDB" id="E5XTU3"/>
<dbReference type="HOGENOM" id="CLU_125946_0_0_11"/>
<evidence type="ECO:0000313" key="3">
    <source>
        <dbReference type="Proteomes" id="UP000004816"/>
    </source>
</evidence>
<gene>
    <name evidence="2" type="ORF">HMPREF9336_02915</name>
</gene>
<accession>E5XTU3</accession>
<keyword evidence="3" id="KW-1185">Reference proteome</keyword>